<keyword evidence="4" id="KW-1185">Reference proteome</keyword>
<dbReference type="InterPro" id="IPR050266">
    <property type="entry name" value="AB_hydrolase_sf"/>
</dbReference>
<dbReference type="Gene3D" id="3.40.50.1820">
    <property type="entry name" value="alpha/beta hydrolase"/>
    <property type="match status" value="1"/>
</dbReference>
<dbReference type="EMBL" id="FTNE01000008">
    <property type="protein sequence ID" value="SIQ68818.1"/>
    <property type="molecule type" value="Genomic_DNA"/>
</dbReference>
<evidence type="ECO:0000313" key="3">
    <source>
        <dbReference type="EMBL" id="SIQ68818.1"/>
    </source>
</evidence>
<dbReference type="PANTHER" id="PTHR43798">
    <property type="entry name" value="MONOACYLGLYCEROL LIPASE"/>
    <property type="match status" value="1"/>
</dbReference>
<dbReference type="RefSeq" id="WP_083703299.1">
    <property type="nucleotide sequence ID" value="NZ_FTNE01000008.1"/>
</dbReference>
<dbReference type="AlphaFoldDB" id="A0A8G2CK45"/>
<dbReference type="InterPro" id="IPR000073">
    <property type="entry name" value="AB_hydrolase_1"/>
</dbReference>
<dbReference type="InterPro" id="IPR027056">
    <property type="entry name" value="Gluconate_2DH_su3"/>
</dbReference>
<reference evidence="3 4" key="1">
    <citation type="submission" date="2017-01" db="EMBL/GenBank/DDBJ databases">
        <authorList>
            <person name="Varghese N."/>
            <person name="Submissions S."/>
        </authorList>
    </citation>
    <scope>NUCLEOTIDE SEQUENCE [LARGE SCALE GENOMIC DNA]</scope>
    <source>
        <strain evidence="3 4">ATCC 35905</strain>
    </source>
</reference>
<dbReference type="PANTHER" id="PTHR43798:SF31">
    <property type="entry name" value="AB HYDROLASE SUPERFAMILY PROTEIN YCLE"/>
    <property type="match status" value="1"/>
</dbReference>
<evidence type="ECO:0000259" key="2">
    <source>
        <dbReference type="Pfam" id="PF12697"/>
    </source>
</evidence>
<dbReference type="Proteomes" id="UP000186308">
    <property type="component" value="Unassembled WGS sequence"/>
</dbReference>
<dbReference type="Pfam" id="PF13618">
    <property type="entry name" value="Gluconate_2-dh3"/>
    <property type="match status" value="1"/>
</dbReference>
<sequence>MNDADPPTLVFLHFLGGSSNTWRYTIDHLPPSTRCLVIDLPGFGAASALPGGSVSAMADEVIATIGRTVRGRWVLVGHSMGAKIATVIARAAEHGAEALSGLSHIILLAGSPPAPEPMSEESRAEMRGWFQGSADESMAQARRYIANNIADSLDPSAHQAAVADILRTNRAAWVAWLDSGSRENWAARIGTLRTPALIIAGAADADLGAEAQRTLMAPHFTHHRLITLAATGHLIPLEQPAALARLIEDHADLPHNNNTIDASYRALIASDRVSTHTRAALLARTLPAAEASPFNDQQTRTLHAVIARVIPPAVAPPNLATTIAASFAAPRGWRFAALPPDTEAWSMALDTLNHRANHRWNTMFIALSPAQQDTMLTELAAGDTNAAPASLDASQMRLWFEDFRAAAVRAYMAHPATLARIGYSGIAYGGDGDHKPGFHPIGLDVVEPWEPKPRAPHAPAGQGA</sequence>
<dbReference type="OrthoDB" id="9804723at2"/>
<comment type="caution">
    <text evidence="3">The sequence shown here is derived from an EMBL/GenBank/DDBJ whole genome shotgun (WGS) entry which is preliminary data.</text>
</comment>
<feature type="domain" description="AB hydrolase-1" evidence="2">
    <location>
        <begin position="9"/>
        <end position="245"/>
    </location>
</feature>
<keyword evidence="1" id="KW-0378">Hydrolase</keyword>
<dbReference type="InterPro" id="IPR029058">
    <property type="entry name" value="AB_hydrolase_fold"/>
</dbReference>
<accession>A0A8G2CK45</accession>
<dbReference type="GO" id="GO:0016787">
    <property type="term" value="F:hydrolase activity"/>
    <property type="evidence" value="ECO:0007669"/>
    <property type="project" value="UniProtKB-KW"/>
</dbReference>
<dbReference type="GO" id="GO:0016020">
    <property type="term" value="C:membrane"/>
    <property type="evidence" value="ECO:0007669"/>
    <property type="project" value="TreeGrafter"/>
</dbReference>
<gene>
    <name evidence="3" type="ORF">SAMN05421828_1084</name>
</gene>
<dbReference type="SUPFAM" id="SSF53474">
    <property type="entry name" value="alpha/beta-Hydrolases"/>
    <property type="match status" value="1"/>
</dbReference>
<organism evidence="3 4">
    <name type="scientific">Acidiphilium rubrum</name>
    <dbReference type="NCBI Taxonomy" id="526"/>
    <lineage>
        <taxon>Bacteria</taxon>
        <taxon>Pseudomonadati</taxon>
        <taxon>Pseudomonadota</taxon>
        <taxon>Alphaproteobacteria</taxon>
        <taxon>Acetobacterales</taxon>
        <taxon>Acidocellaceae</taxon>
        <taxon>Acidiphilium</taxon>
    </lineage>
</organism>
<evidence type="ECO:0000256" key="1">
    <source>
        <dbReference type="ARBA" id="ARBA00022801"/>
    </source>
</evidence>
<evidence type="ECO:0000313" key="4">
    <source>
        <dbReference type="Proteomes" id="UP000186308"/>
    </source>
</evidence>
<proteinExistence type="predicted"/>
<protein>
    <submittedName>
        <fullName evidence="3">Pimeloyl-ACP methyl ester carboxylesterase</fullName>
    </submittedName>
</protein>
<name>A0A8G2CK45_ACIRU</name>
<dbReference type="Pfam" id="PF12697">
    <property type="entry name" value="Abhydrolase_6"/>
    <property type="match status" value="1"/>
</dbReference>